<sequence>MRLSQVLVMVTVPFLSAAESILAASEFNQSSNTKLTAPGGPSLRFLRAYSTPLNDEGNSEERALTKDDLKYLAEKAKSLGFSFKKANKDPIYVRRIPQEKYLAYQKSLNRLIDLRKTG</sequence>
<dbReference type="EMBL" id="NCKW01007896">
    <property type="protein sequence ID" value="POM69286.1"/>
    <property type="molecule type" value="Genomic_DNA"/>
</dbReference>
<proteinExistence type="inferred from homology"/>
<dbReference type="AlphaFoldDB" id="A0A2P4XUU0"/>
<comment type="domain">
    <text evidence="5">The RxLR-dEER motif acts to carry the protein into the host cell cytoplasm through binding to cell surface phosphatidylinositol-3-phosphate.</text>
</comment>
<keyword evidence="3 5" id="KW-0964">Secreted</keyword>
<dbReference type="InterPro" id="IPR031825">
    <property type="entry name" value="RXLR"/>
</dbReference>
<keyword evidence="4 5" id="KW-0732">Signal</keyword>
<evidence type="ECO:0000256" key="5">
    <source>
        <dbReference type="RuleBase" id="RU367124"/>
    </source>
</evidence>
<accession>A0A2P4XUU0</accession>
<gene>
    <name evidence="6" type="ORF">PHPALM_14439</name>
</gene>
<comment type="similarity">
    <text evidence="2 5">Belongs to the RxLR effector family.</text>
</comment>
<dbReference type="Proteomes" id="UP000237271">
    <property type="component" value="Unassembled WGS sequence"/>
</dbReference>
<comment type="caution">
    <text evidence="6">The sequence shown here is derived from an EMBL/GenBank/DDBJ whole genome shotgun (WGS) entry which is preliminary data.</text>
</comment>
<organism evidence="6 7">
    <name type="scientific">Phytophthora palmivora</name>
    <dbReference type="NCBI Taxonomy" id="4796"/>
    <lineage>
        <taxon>Eukaryota</taxon>
        <taxon>Sar</taxon>
        <taxon>Stramenopiles</taxon>
        <taxon>Oomycota</taxon>
        <taxon>Peronosporomycetes</taxon>
        <taxon>Peronosporales</taxon>
        <taxon>Peronosporaceae</taxon>
        <taxon>Phytophthora</taxon>
    </lineage>
</organism>
<protein>
    <recommendedName>
        <fullName evidence="5">RxLR effector protein</fullName>
    </recommendedName>
</protein>
<comment type="function">
    <text evidence="5">Effector that suppresses plant defense responses during pathogen infection.</text>
</comment>
<evidence type="ECO:0000313" key="7">
    <source>
        <dbReference type="Proteomes" id="UP000237271"/>
    </source>
</evidence>
<comment type="subcellular location">
    <subcellularLocation>
        <location evidence="1 5">Secreted</location>
    </subcellularLocation>
</comment>
<reference evidence="6 7" key="1">
    <citation type="journal article" date="2017" name="Genome Biol. Evol.">
        <title>Phytophthora megakarya and P. palmivora, closely related causal agents of cacao black pod rot, underwent increases in genome sizes and gene numbers by different mechanisms.</title>
        <authorList>
            <person name="Ali S.S."/>
            <person name="Shao J."/>
            <person name="Lary D.J."/>
            <person name="Kronmiller B."/>
            <person name="Shen D."/>
            <person name="Strem M.D."/>
            <person name="Amoako-Attah I."/>
            <person name="Akrofi A.Y."/>
            <person name="Begoude B.A."/>
            <person name="Ten Hoopen G.M."/>
            <person name="Coulibaly K."/>
            <person name="Kebe B.I."/>
            <person name="Melnick R.L."/>
            <person name="Guiltinan M.J."/>
            <person name="Tyler B.M."/>
            <person name="Meinhardt L.W."/>
            <person name="Bailey B.A."/>
        </authorList>
    </citation>
    <scope>NUCLEOTIDE SEQUENCE [LARGE SCALE GENOMIC DNA]</scope>
    <source>
        <strain evidence="7">sbr112.9</strain>
    </source>
</reference>
<dbReference type="OrthoDB" id="143614at2759"/>
<feature type="signal peptide" evidence="5">
    <location>
        <begin position="1"/>
        <end position="18"/>
    </location>
</feature>
<evidence type="ECO:0000256" key="3">
    <source>
        <dbReference type="ARBA" id="ARBA00022525"/>
    </source>
</evidence>
<dbReference type="Pfam" id="PF16810">
    <property type="entry name" value="RXLR"/>
    <property type="match status" value="1"/>
</dbReference>
<evidence type="ECO:0000313" key="6">
    <source>
        <dbReference type="EMBL" id="POM69286.1"/>
    </source>
</evidence>
<evidence type="ECO:0000256" key="2">
    <source>
        <dbReference type="ARBA" id="ARBA00010400"/>
    </source>
</evidence>
<evidence type="ECO:0000256" key="4">
    <source>
        <dbReference type="ARBA" id="ARBA00022729"/>
    </source>
</evidence>
<feature type="chain" id="PRO_5044992445" description="RxLR effector protein" evidence="5">
    <location>
        <begin position="19"/>
        <end position="118"/>
    </location>
</feature>
<name>A0A2P4XUU0_9STRA</name>
<evidence type="ECO:0000256" key="1">
    <source>
        <dbReference type="ARBA" id="ARBA00004613"/>
    </source>
</evidence>
<keyword evidence="7" id="KW-1185">Reference proteome</keyword>